<dbReference type="GO" id="GO:0016984">
    <property type="term" value="F:ribulose-bisphosphate carboxylase activity"/>
    <property type="evidence" value="ECO:0007669"/>
    <property type="project" value="UniProtKB-UniRule"/>
</dbReference>
<evidence type="ECO:0000259" key="5">
    <source>
        <dbReference type="SMART" id="SM00961"/>
    </source>
</evidence>
<protein>
    <recommendedName>
        <fullName evidence="4">Ribulose bisphosphate carboxylase small subunit</fullName>
        <shortName evidence="4">RuBisCO small subunit</shortName>
    </recommendedName>
</protein>
<accession>A0A2N7TFH2</accession>
<comment type="function">
    <text evidence="4">RuBisCO catalyzes two reactions: the carboxylation of D-ribulose 1,5-bisphosphate, the primary event in carbon dioxide fixation, as well as the oxidative fragmentation of the pentose substrate. Both reactions occur simultaneously and in competition at the same active site. Although the small subunit is not catalytic it is essential for maximal activity.</text>
</comment>
<dbReference type="Proteomes" id="UP000235346">
    <property type="component" value="Unassembled WGS sequence"/>
</dbReference>
<dbReference type="SMART" id="SM00961">
    <property type="entry name" value="RuBisCO_small"/>
    <property type="match status" value="1"/>
</dbReference>
<dbReference type="CDD" id="cd03527">
    <property type="entry name" value="RuBisCO_small"/>
    <property type="match status" value="1"/>
</dbReference>
<dbReference type="RefSeq" id="WP_102629963.1">
    <property type="nucleotide sequence ID" value="NZ_PDOH01000039.1"/>
</dbReference>
<dbReference type="Gene3D" id="3.30.190.10">
    <property type="entry name" value="Ribulose bisphosphate carboxylase, small subunit"/>
    <property type="match status" value="1"/>
</dbReference>
<comment type="caution">
    <text evidence="6">The sequence shown here is derived from an EMBL/GenBank/DDBJ whole genome shotgun (WGS) entry which is preliminary data.</text>
</comment>
<comment type="miscellaneous">
    <text evidence="4">The basic functional RuBisCO is composed of a large chain homodimer in a 'head-to-tail' conformation. In form I RuBisCO this homodimer is arranged in a barrel-like tetramer with the small subunits forming a tetrameric 'cap' on each end of the 'barrel'.</text>
</comment>
<gene>
    <name evidence="4" type="primary">cbbS</name>
    <name evidence="6" type="ORF">C1H66_21770</name>
</gene>
<evidence type="ECO:0000256" key="1">
    <source>
        <dbReference type="ARBA" id="ARBA00022567"/>
    </source>
</evidence>
<evidence type="ECO:0000256" key="2">
    <source>
        <dbReference type="ARBA" id="ARBA00023300"/>
    </source>
</evidence>
<sequence>MHITQGQFSFLPALTDEQIKRQVKWALDHEWAVSVEYTDDPHPRNTYWEMHGHPMFDLRDPAGVMEEITACRLAFPSHYIRVMAFDSSEGWETPRMSFIVNRPDHEPGFRVERQEGPGRSLRYTVRSYAVERPEGQRY</sequence>
<dbReference type="InterPro" id="IPR036385">
    <property type="entry name" value="RuBisCO_ssu_sf"/>
</dbReference>
<keyword evidence="7" id="KW-1185">Reference proteome</keyword>
<dbReference type="PANTHER" id="PTHR31262">
    <property type="entry name" value="RIBULOSE BISPHOSPHATE CARBOXYLASE SMALL CHAIN 1, CHLOROPLASTIC"/>
    <property type="match status" value="1"/>
</dbReference>
<reference evidence="6 7" key="1">
    <citation type="submission" date="2018-01" db="EMBL/GenBank/DDBJ databases">
        <title>Halomonas endophytica sp. nov., isolated from storage liquid in the stems of Populus euphratica.</title>
        <authorList>
            <person name="Chen C."/>
        </authorList>
    </citation>
    <scope>NUCLEOTIDE SEQUENCE [LARGE SCALE GENOMIC DNA]</scope>
    <source>
        <strain evidence="6 7">DSM 26881</strain>
    </source>
</reference>
<dbReference type="Pfam" id="PF00101">
    <property type="entry name" value="RuBisCO_small"/>
    <property type="match status" value="1"/>
</dbReference>
<keyword evidence="1 4" id="KW-0113">Calvin cycle</keyword>
<comment type="similarity">
    <text evidence="4">Belongs to the RuBisCO small chain family.</text>
</comment>
<evidence type="ECO:0000313" key="6">
    <source>
        <dbReference type="EMBL" id="PMR66920.1"/>
    </source>
</evidence>
<keyword evidence="2 4" id="KW-0120">Carbon dioxide fixation</keyword>
<evidence type="ECO:0000313" key="7">
    <source>
        <dbReference type="Proteomes" id="UP000235346"/>
    </source>
</evidence>
<name>A0A2N7TFH2_9GAMM</name>
<feature type="domain" description="Ribulose bisphosphate carboxylase small subunit" evidence="5">
    <location>
        <begin position="4"/>
        <end position="103"/>
    </location>
</feature>
<dbReference type="EMBL" id="PNRE01000104">
    <property type="protein sequence ID" value="PMR66920.1"/>
    <property type="molecule type" value="Genomic_DNA"/>
</dbReference>
<evidence type="ECO:0000256" key="3">
    <source>
        <dbReference type="ARBA" id="ARBA00038826"/>
    </source>
</evidence>
<dbReference type="AlphaFoldDB" id="A0A2N7TFH2"/>
<comment type="subunit">
    <text evidence="3 4">Heterohexadecamer of 8 large and 8 small subunits.</text>
</comment>
<organism evidence="6 7">
    <name type="scientific">Halomonas heilongjiangensis</name>
    <dbReference type="NCBI Taxonomy" id="1387883"/>
    <lineage>
        <taxon>Bacteria</taxon>
        <taxon>Pseudomonadati</taxon>
        <taxon>Pseudomonadota</taxon>
        <taxon>Gammaproteobacteria</taxon>
        <taxon>Oceanospirillales</taxon>
        <taxon>Halomonadaceae</taxon>
        <taxon>Halomonas</taxon>
    </lineage>
</organism>
<proteinExistence type="inferred from homology"/>
<dbReference type="HAMAP" id="MF_00859">
    <property type="entry name" value="RuBisCO_S_bact"/>
    <property type="match status" value="1"/>
</dbReference>
<dbReference type="InterPro" id="IPR024681">
    <property type="entry name" value="RuBisCO_ssu"/>
</dbReference>
<dbReference type="InterPro" id="IPR000894">
    <property type="entry name" value="RuBisCO_ssu_dom"/>
</dbReference>
<dbReference type="OrthoDB" id="9788955at2"/>
<dbReference type="PANTHER" id="PTHR31262:SF23">
    <property type="entry name" value="RIBULOSE BISPHOSPHATE CARBOXYLASE SMALL SUBUNIT"/>
    <property type="match status" value="1"/>
</dbReference>
<dbReference type="SUPFAM" id="SSF55239">
    <property type="entry name" value="RuBisCO, small subunit"/>
    <property type="match status" value="1"/>
</dbReference>
<dbReference type="GO" id="GO:0019253">
    <property type="term" value="P:reductive pentose-phosphate cycle"/>
    <property type="evidence" value="ECO:0007669"/>
    <property type="project" value="UniProtKB-UniRule"/>
</dbReference>
<evidence type="ECO:0000256" key="4">
    <source>
        <dbReference type="HAMAP-Rule" id="MF_00859"/>
    </source>
</evidence>